<dbReference type="GO" id="GO:0017004">
    <property type="term" value="P:cytochrome complex assembly"/>
    <property type="evidence" value="ECO:0007669"/>
    <property type="project" value="UniProtKB-KW"/>
</dbReference>
<dbReference type="PANTHER" id="PTHR43499">
    <property type="entry name" value="ABC TRANSPORTER I FAMILY MEMBER 1"/>
    <property type="match status" value="1"/>
</dbReference>
<dbReference type="RefSeq" id="WP_070932791.1">
    <property type="nucleotide sequence ID" value="NZ_MIPT01000001.1"/>
</dbReference>
<protein>
    <submittedName>
        <fullName evidence="8">Cytochrome c biogenesis ATP-binding export protein CcmA</fullName>
        <ecNumber evidence="8">3.6.3.41</ecNumber>
    </submittedName>
</protein>
<dbReference type="GO" id="GO:0022857">
    <property type="term" value="F:transmembrane transporter activity"/>
    <property type="evidence" value="ECO:0007669"/>
    <property type="project" value="InterPro"/>
</dbReference>
<organism evidence="8 9">
    <name type="scientific">Edaphosphingomonas haloaromaticamans</name>
    <dbReference type="NCBI Taxonomy" id="653954"/>
    <lineage>
        <taxon>Bacteria</taxon>
        <taxon>Pseudomonadati</taxon>
        <taxon>Pseudomonadota</taxon>
        <taxon>Alphaproteobacteria</taxon>
        <taxon>Sphingomonadales</taxon>
        <taxon>Rhizorhabdaceae</taxon>
        <taxon>Edaphosphingomonas</taxon>
    </lineage>
</organism>
<evidence type="ECO:0000256" key="1">
    <source>
        <dbReference type="ARBA" id="ARBA00022448"/>
    </source>
</evidence>
<dbReference type="GO" id="GO:0016887">
    <property type="term" value="F:ATP hydrolysis activity"/>
    <property type="evidence" value="ECO:0007669"/>
    <property type="project" value="InterPro"/>
</dbReference>
<dbReference type="GO" id="GO:0005524">
    <property type="term" value="F:ATP binding"/>
    <property type="evidence" value="ECO:0007669"/>
    <property type="project" value="UniProtKB-KW"/>
</dbReference>
<dbReference type="PANTHER" id="PTHR43499:SF1">
    <property type="entry name" value="ABC TRANSPORTER I FAMILY MEMBER 1"/>
    <property type="match status" value="1"/>
</dbReference>
<dbReference type="Proteomes" id="UP000179467">
    <property type="component" value="Unassembled WGS sequence"/>
</dbReference>
<evidence type="ECO:0000256" key="5">
    <source>
        <dbReference type="ARBA" id="ARBA00022967"/>
    </source>
</evidence>
<keyword evidence="2" id="KW-0547">Nucleotide-binding</keyword>
<keyword evidence="9" id="KW-1185">Reference proteome</keyword>
<dbReference type="InterPro" id="IPR003439">
    <property type="entry name" value="ABC_transporter-like_ATP-bd"/>
</dbReference>
<dbReference type="InterPro" id="IPR005895">
    <property type="entry name" value="ABC_transptr_haem_export_CcmA"/>
</dbReference>
<dbReference type="EC" id="3.6.3.41" evidence="8"/>
<dbReference type="PROSITE" id="PS50893">
    <property type="entry name" value="ABC_TRANSPORTER_2"/>
    <property type="match status" value="1"/>
</dbReference>
<comment type="caution">
    <text evidence="8">The sequence shown here is derived from an EMBL/GenBank/DDBJ whole genome shotgun (WGS) entry which is preliminary data.</text>
</comment>
<dbReference type="InterPro" id="IPR003593">
    <property type="entry name" value="AAA+_ATPase"/>
</dbReference>
<dbReference type="SUPFAM" id="SSF52540">
    <property type="entry name" value="P-loop containing nucleoside triphosphate hydrolases"/>
    <property type="match status" value="1"/>
</dbReference>
<keyword evidence="8" id="KW-0378">Hydrolase</keyword>
<keyword evidence="1" id="KW-0813">Transport</keyword>
<keyword evidence="6" id="KW-0472">Membrane</keyword>
<evidence type="ECO:0000259" key="7">
    <source>
        <dbReference type="PROSITE" id="PS50893"/>
    </source>
</evidence>
<evidence type="ECO:0000313" key="8">
    <source>
        <dbReference type="EMBL" id="OHT19012.1"/>
    </source>
</evidence>
<reference evidence="8 9" key="1">
    <citation type="submission" date="2016-09" db="EMBL/GenBank/DDBJ databases">
        <title>Metabolic pathway, cell adaptation mechanisms and a novel monoxygenase revealed through proteogenomic-transcription analysis of a Sphingomonas haloaromaticamans strain degrading the fungicide ortho-phenylphenol.</title>
        <authorList>
            <person name="Perruchon C."/>
            <person name="Papadopoulou E.S."/>
            <person name="Rousidou C."/>
            <person name="Vasileiadis S."/>
            <person name="Tanou G."/>
            <person name="Amoutzias G."/>
            <person name="Molassiotis A."/>
            <person name="Karpouzas D.G."/>
        </authorList>
    </citation>
    <scope>NUCLEOTIDE SEQUENCE [LARGE SCALE GENOMIC DNA]</scope>
    <source>
        <strain evidence="8 9">P3</strain>
    </source>
</reference>
<evidence type="ECO:0000256" key="3">
    <source>
        <dbReference type="ARBA" id="ARBA00022748"/>
    </source>
</evidence>
<gene>
    <name evidence="8" type="primary">ccmA</name>
    <name evidence="8" type="ORF">BHE75_00992</name>
</gene>
<sequence length="197" mass="19644">MIAAGGAARLEFDRVACLRGHRLLFEGLSIALGPGEAALVTGPNGTGKSSLLRLAAGLLAPAAGAIRREGAIALADERHALDPRLPLGRALAFWAAIDGRRGDAVAAALDTTGLAAIAEVPVRMLSTGQARRAGLARLIAGGAAIWLLDEPGNGLDAASLDRLAGAMAAHRAGGGIILAASHQPLGLADAQAIGLAP</sequence>
<dbReference type="InterPro" id="IPR027417">
    <property type="entry name" value="P-loop_NTPase"/>
</dbReference>
<keyword evidence="3" id="KW-0201">Cytochrome c-type biogenesis</keyword>
<evidence type="ECO:0000256" key="2">
    <source>
        <dbReference type="ARBA" id="ARBA00022741"/>
    </source>
</evidence>
<dbReference type="OrthoDB" id="9800654at2"/>
<evidence type="ECO:0000256" key="6">
    <source>
        <dbReference type="ARBA" id="ARBA00023136"/>
    </source>
</evidence>
<evidence type="ECO:0000256" key="4">
    <source>
        <dbReference type="ARBA" id="ARBA00022840"/>
    </source>
</evidence>
<dbReference type="Pfam" id="PF00005">
    <property type="entry name" value="ABC_tran"/>
    <property type="match status" value="1"/>
</dbReference>
<evidence type="ECO:0000313" key="9">
    <source>
        <dbReference type="Proteomes" id="UP000179467"/>
    </source>
</evidence>
<keyword evidence="5" id="KW-1278">Translocase</keyword>
<feature type="domain" description="ABC transporter" evidence="7">
    <location>
        <begin position="10"/>
        <end position="195"/>
    </location>
</feature>
<dbReference type="EMBL" id="MIPT01000001">
    <property type="protein sequence ID" value="OHT19012.1"/>
    <property type="molecule type" value="Genomic_DNA"/>
</dbReference>
<keyword evidence="4 8" id="KW-0067">ATP-binding</keyword>
<accession>A0A1S1HB14</accession>
<dbReference type="SMART" id="SM00382">
    <property type="entry name" value="AAA"/>
    <property type="match status" value="1"/>
</dbReference>
<dbReference type="Gene3D" id="3.40.50.300">
    <property type="entry name" value="P-loop containing nucleotide triphosphate hydrolases"/>
    <property type="match status" value="1"/>
</dbReference>
<name>A0A1S1HB14_9SPHN</name>
<proteinExistence type="predicted"/>
<dbReference type="AlphaFoldDB" id="A0A1S1HB14"/>
<dbReference type="NCBIfam" id="TIGR01189">
    <property type="entry name" value="ccmA"/>
    <property type="match status" value="1"/>
</dbReference>